<organism evidence="1 2">
    <name type="scientific">Mycobacterium shimoidei</name>
    <dbReference type="NCBI Taxonomy" id="29313"/>
    <lineage>
        <taxon>Bacteria</taxon>
        <taxon>Bacillati</taxon>
        <taxon>Actinomycetota</taxon>
        <taxon>Actinomycetes</taxon>
        <taxon>Mycobacteriales</taxon>
        <taxon>Mycobacteriaceae</taxon>
        <taxon>Mycobacterium</taxon>
    </lineage>
</organism>
<accession>A0A375YXJ9</accession>
<sequence length="98" mass="10342">MDETSRDTHGAIRALLNQVPQTMTATAAVLVLLDQMQPAGGVDGVPSLQELHQVVGKVAASLVICATTLENGIERLNGRPGIPEDRFNAIVSEFFGDG</sequence>
<dbReference type="Proteomes" id="UP000252015">
    <property type="component" value="Unassembled WGS sequence"/>
</dbReference>
<dbReference type="EMBL" id="UEGW01000001">
    <property type="protein sequence ID" value="SRX93608.1"/>
    <property type="molecule type" value="Genomic_DNA"/>
</dbReference>
<protein>
    <submittedName>
        <fullName evidence="1">Uncharacterized protein</fullName>
    </submittedName>
</protein>
<dbReference type="AlphaFoldDB" id="A0A375YXJ9"/>
<reference evidence="1 2" key="1">
    <citation type="submission" date="2018-05" db="EMBL/GenBank/DDBJ databases">
        <authorList>
            <consortium name="IHU Genomes"/>
        </authorList>
    </citation>
    <scope>NUCLEOTIDE SEQUENCE [LARGE SCALE GENOMIC DNA]</scope>
    <source>
        <strain evidence="1 2">P7336</strain>
    </source>
</reference>
<evidence type="ECO:0000313" key="1">
    <source>
        <dbReference type="EMBL" id="SRX93608.1"/>
    </source>
</evidence>
<gene>
    <name evidence="1" type="ORF">MSP7336_01847</name>
</gene>
<evidence type="ECO:0000313" key="2">
    <source>
        <dbReference type="Proteomes" id="UP000252015"/>
    </source>
</evidence>
<keyword evidence="2" id="KW-1185">Reference proteome</keyword>
<name>A0A375YXJ9_MYCSH</name>
<dbReference type="RefSeq" id="WP_113963581.1">
    <property type="nucleotide sequence ID" value="NZ_UEGW01000001.1"/>
</dbReference>
<proteinExistence type="predicted"/>